<keyword evidence="3 6" id="KW-0812">Transmembrane</keyword>
<evidence type="ECO:0000256" key="2">
    <source>
        <dbReference type="ARBA" id="ARBA00022475"/>
    </source>
</evidence>
<feature type="transmembrane region" description="Helical" evidence="6">
    <location>
        <begin position="293"/>
        <end position="317"/>
    </location>
</feature>
<keyword evidence="2" id="KW-1003">Cell membrane</keyword>
<keyword evidence="5 6" id="KW-0472">Membrane</keyword>
<dbReference type="PANTHER" id="PTHR30572:SF17">
    <property type="entry name" value="ABC3 TRANSPORTER PERMEASE PROTEIN DOMAIN-CONTAINING PROTEIN"/>
    <property type="match status" value="1"/>
</dbReference>
<feature type="transmembrane region" description="Helical" evidence="6">
    <location>
        <begin position="706"/>
        <end position="730"/>
    </location>
</feature>
<evidence type="ECO:0000256" key="1">
    <source>
        <dbReference type="ARBA" id="ARBA00004651"/>
    </source>
</evidence>
<dbReference type="Pfam" id="PF02687">
    <property type="entry name" value="FtsX"/>
    <property type="match status" value="1"/>
</dbReference>
<reference evidence="8 9" key="1">
    <citation type="submission" date="2018-09" db="EMBL/GenBank/DDBJ databases">
        <title>Isolation, diversity and antifungal activity of actinobacteria from wheat.</title>
        <authorList>
            <person name="Han C."/>
        </authorList>
    </citation>
    <scope>NUCLEOTIDE SEQUENCE [LARGE SCALE GENOMIC DNA]</scope>
    <source>
        <strain evidence="8 9">NEAU-YY265</strain>
    </source>
</reference>
<evidence type="ECO:0000256" key="3">
    <source>
        <dbReference type="ARBA" id="ARBA00022692"/>
    </source>
</evidence>
<dbReference type="InterPro" id="IPR003838">
    <property type="entry name" value="ABC3_permease_C"/>
</dbReference>
<dbReference type="EMBL" id="QUAL01000088">
    <property type="protein sequence ID" value="RIQ27344.1"/>
    <property type="molecule type" value="Genomic_DNA"/>
</dbReference>
<name>A0A418KT44_9ACTN</name>
<feature type="domain" description="ABC3 transporter permease C-terminal" evidence="7">
    <location>
        <begin position="709"/>
        <end position="818"/>
    </location>
</feature>
<feature type="transmembrane region" description="Helical" evidence="6">
    <location>
        <begin position="458"/>
        <end position="476"/>
    </location>
</feature>
<evidence type="ECO:0000256" key="5">
    <source>
        <dbReference type="ARBA" id="ARBA00023136"/>
    </source>
</evidence>
<evidence type="ECO:0000256" key="6">
    <source>
        <dbReference type="SAM" id="Phobius"/>
    </source>
</evidence>
<keyword evidence="4 6" id="KW-1133">Transmembrane helix</keyword>
<dbReference type="OrthoDB" id="3543912at2"/>
<feature type="transmembrane region" description="Helical" evidence="6">
    <location>
        <begin position="338"/>
        <end position="366"/>
    </location>
</feature>
<evidence type="ECO:0000256" key="4">
    <source>
        <dbReference type="ARBA" id="ARBA00022989"/>
    </source>
</evidence>
<dbReference type="PANTHER" id="PTHR30572">
    <property type="entry name" value="MEMBRANE COMPONENT OF TRANSPORTER-RELATED"/>
    <property type="match status" value="1"/>
</dbReference>
<dbReference type="GO" id="GO:0005886">
    <property type="term" value="C:plasma membrane"/>
    <property type="evidence" value="ECO:0007669"/>
    <property type="project" value="UniProtKB-SubCell"/>
</dbReference>
<feature type="transmembrane region" description="Helical" evidence="6">
    <location>
        <begin position="386"/>
        <end position="410"/>
    </location>
</feature>
<organism evidence="8 9">
    <name type="scientific">Jiangella rhizosphaerae</name>
    <dbReference type="NCBI Taxonomy" id="2293569"/>
    <lineage>
        <taxon>Bacteria</taxon>
        <taxon>Bacillati</taxon>
        <taxon>Actinomycetota</taxon>
        <taxon>Actinomycetes</taxon>
        <taxon>Jiangellales</taxon>
        <taxon>Jiangellaceae</taxon>
        <taxon>Jiangella</taxon>
    </lineage>
</organism>
<evidence type="ECO:0000313" key="8">
    <source>
        <dbReference type="EMBL" id="RIQ27344.1"/>
    </source>
</evidence>
<evidence type="ECO:0000313" key="9">
    <source>
        <dbReference type="Proteomes" id="UP000284057"/>
    </source>
</evidence>
<feature type="transmembrane region" description="Helical" evidence="6">
    <location>
        <begin position="792"/>
        <end position="818"/>
    </location>
</feature>
<dbReference type="InterPro" id="IPR050250">
    <property type="entry name" value="Macrolide_Exporter_MacB"/>
</dbReference>
<keyword evidence="9" id="KW-1185">Reference proteome</keyword>
<protein>
    <submittedName>
        <fullName evidence="8">ABC transporter permease</fullName>
    </submittedName>
</protein>
<proteinExistence type="predicted"/>
<evidence type="ECO:0000259" key="7">
    <source>
        <dbReference type="Pfam" id="PF02687"/>
    </source>
</evidence>
<dbReference type="AlphaFoldDB" id="A0A418KT44"/>
<dbReference type="GO" id="GO:0022857">
    <property type="term" value="F:transmembrane transporter activity"/>
    <property type="evidence" value="ECO:0007669"/>
    <property type="project" value="TreeGrafter"/>
</dbReference>
<feature type="transmembrane region" description="Helical" evidence="6">
    <location>
        <begin position="751"/>
        <end position="772"/>
    </location>
</feature>
<gene>
    <name evidence="8" type="ORF">DY240_09740</name>
</gene>
<accession>A0A418KT44</accession>
<dbReference type="Proteomes" id="UP000284057">
    <property type="component" value="Unassembled WGS sequence"/>
</dbReference>
<sequence length="835" mass="85793">MAGRRRRRGGARPMTAVAAWLRLDARRRWRSLLVMAVLVALAAGTVMTAMAGARRGATAVDRLLDRTLPATVAVLPNQPGFDWDAVRELPEVEALTTFVLTASYVVDGVPPGGFALAFPPGDDEVFRTIERPVVLEGRLPDPTRADEVVVSPNFRETYGLDVGDSVTLRLFAPETQDLLGSAATSAPEPDGPVIDARVVGVVRSPWFSDKLGDSEGGLSPSPGLAARYRENLFGASGQGVANALVRLRGGEADIPAFKAGLEEVSGRSDIDFMDLAGEGRHAADVADFEAEALTVFAVVAGVAAVFLVGQAVARYAASSAADLQVLRAVGMTVGQSALAAAAAPVAAAVAGSVAGAAASVVASRWFPIGTAALYEPAPGFDVDLPVVLAVGLLTSGLAALGAVTAARLALRSARSARSRPSALATVARRLGAPVPVVVGTRFALEPGRGRQAVPVRPALLGAVVGVLGVVATFTFSDGVDDAVANPSRFGQVHQIEGYLGLDGHDLVPPSDVLPVLAADPDVVAVNDARVAVAEVGHRPVTLFTLDPVGAPLRPVLAEGRPPESPAEVALAPDSAAAMGVSVGDVVSVTGTAGVREMAVTGLAFVPEGAHNNYVTGGWVTADGYDTLFDTVSAVSPAFKYHIVMVALRPGADPAEVTGRLITAVTPIAAAAAEAAGMDPAQLDPANLLYPAPEPSRLAEIRQVRTLPVLLAGFLAVLALGAVGHALATAVRRRRHEVAVLRALGMTRHQSRGVVVTQASLLALIGLAAGLPLGLALGRTVWRYVAETTPLLYVAPIAALALLLVVPLALVAANLLAAWPSHRAASMRVGSVLRAE</sequence>
<comment type="subcellular location">
    <subcellularLocation>
        <location evidence="1">Cell membrane</location>
        <topology evidence="1">Multi-pass membrane protein</topology>
    </subcellularLocation>
</comment>
<comment type="caution">
    <text evidence="8">The sequence shown here is derived from an EMBL/GenBank/DDBJ whole genome shotgun (WGS) entry which is preliminary data.</text>
</comment>